<evidence type="ECO:0000313" key="1">
    <source>
        <dbReference type="EMBL" id="KAF0691522.1"/>
    </source>
</evidence>
<accession>A0A6G0VK17</accession>
<dbReference type="AlphaFoldDB" id="A0A6G0VK17"/>
<dbReference type="EMBL" id="VUJU01015914">
    <property type="protein sequence ID" value="KAF0691522.1"/>
    <property type="molecule type" value="Genomic_DNA"/>
</dbReference>
<dbReference type="OrthoDB" id="6603358at2759"/>
<protein>
    <submittedName>
        <fullName evidence="1">Uncharacterized protein</fullName>
    </submittedName>
</protein>
<comment type="caution">
    <text evidence="1">The sequence shown here is derived from an EMBL/GenBank/DDBJ whole genome shotgun (WGS) entry which is preliminary data.</text>
</comment>
<organism evidence="1 2">
    <name type="scientific">Aphis craccivora</name>
    <name type="common">Cowpea aphid</name>
    <dbReference type="NCBI Taxonomy" id="307492"/>
    <lineage>
        <taxon>Eukaryota</taxon>
        <taxon>Metazoa</taxon>
        <taxon>Ecdysozoa</taxon>
        <taxon>Arthropoda</taxon>
        <taxon>Hexapoda</taxon>
        <taxon>Insecta</taxon>
        <taxon>Pterygota</taxon>
        <taxon>Neoptera</taxon>
        <taxon>Paraneoptera</taxon>
        <taxon>Hemiptera</taxon>
        <taxon>Sternorrhyncha</taxon>
        <taxon>Aphidomorpha</taxon>
        <taxon>Aphidoidea</taxon>
        <taxon>Aphididae</taxon>
        <taxon>Aphidini</taxon>
        <taxon>Aphis</taxon>
        <taxon>Aphis</taxon>
    </lineage>
</organism>
<gene>
    <name evidence="1" type="ORF">FWK35_00035749</name>
</gene>
<sequence length="149" mass="16745">MTHVFETVINDVPDPNTNLSQEMVQYSIADLVNKLNYIAHVVKDVATKNIAIERELKIIKLDEVKNKELLLTLNEKAATEINVSGTAPINRINLKLPIQSLGDLNTIDTDEENINAMANILLRNSKSFDARRTTYLAMKITIHNRFAGT</sequence>
<name>A0A6G0VK17_APHCR</name>
<evidence type="ECO:0000313" key="2">
    <source>
        <dbReference type="Proteomes" id="UP000478052"/>
    </source>
</evidence>
<reference evidence="1 2" key="1">
    <citation type="submission" date="2019-08" db="EMBL/GenBank/DDBJ databases">
        <title>Whole genome of Aphis craccivora.</title>
        <authorList>
            <person name="Voronova N.V."/>
            <person name="Shulinski R.S."/>
            <person name="Bandarenka Y.V."/>
            <person name="Zhorov D.G."/>
            <person name="Warner D."/>
        </authorList>
    </citation>
    <scope>NUCLEOTIDE SEQUENCE [LARGE SCALE GENOMIC DNA]</scope>
    <source>
        <strain evidence="1">180601</strain>
        <tissue evidence="1">Whole Body</tissue>
    </source>
</reference>
<proteinExistence type="predicted"/>
<keyword evidence="2" id="KW-1185">Reference proteome</keyword>
<dbReference type="Proteomes" id="UP000478052">
    <property type="component" value="Unassembled WGS sequence"/>
</dbReference>